<evidence type="ECO:0000256" key="5">
    <source>
        <dbReference type="ARBA" id="ARBA00022777"/>
    </source>
</evidence>
<feature type="domain" description="Death" evidence="9">
    <location>
        <begin position="854"/>
        <end position="924"/>
    </location>
</feature>
<accession>A0A9D4LWA3</accession>
<gene>
    <name evidence="11" type="ORF">DPMN_027038</name>
</gene>
<reference evidence="11" key="1">
    <citation type="journal article" date="2019" name="bioRxiv">
        <title>The Genome of the Zebra Mussel, Dreissena polymorpha: A Resource for Invasive Species Research.</title>
        <authorList>
            <person name="McCartney M.A."/>
            <person name="Auch B."/>
            <person name="Kono T."/>
            <person name="Mallez S."/>
            <person name="Zhang Y."/>
            <person name="Obille A."/>
            <person name="Becker A."/>
            <person name="Abrahante J.E."/>
            <person name="Garbe J."/>
            <person name="Badalamenti J.P."/>
            <person name="Herman A."/>
            <person name="Mangelson H."/>
            <person name="Liachko I."/>
            <person name="Sullivan S."/>
            <person name="Sone E.D."/>
            <person name="Koren S."/>
            <person name="Silverstein K.A.T."/>
            <person name="Beckman K.B."/>
            <person name="Gohl D.M."/>
        </authorList>
    </citation>
    <scope>NUCLEOTIDE SEQUENCE</scope>
    <source>
        <strain evidence="11">Duluth1</strain>
        <tissue evidence="11">Whole animal</tissue>
    </source>
</reference>
<dbReference type="InterPro" id="IPR020859">
    <property type="entry name" value="ROC"/>
</dbReference>
<dbReference type="SUPFAM" id="SSF52540">
    <property type="entry name" value="P-loop containing nucleoside triphosphate hydrolases"/>
    <property type="match status" value="1"/>
</dbReference>
<dbReference type="InterPro" id="IPR027417">
    <property type="entry name" value="P-loop_NTPase"/>
</dbReference>
<keyword evidence="2" id="KW-0808">Transferase</keyword>
<evidence type="ECO:0000259" key="9">
    <source>
        <dbReference type="PROSITE" id="PS50017"/>
    </source>
</evidence>
<organism evidence="11 12">
    <name type="scientific">Dreissena polymorpha</name>
    <name type="common">Zebra mussel</name>
    <name type="synonym">Mytilus polymorpha</name>
    <dbReference type="NCBI Taxonomy" id="45954"/>
    <lineage>
        <taxon>Eukaryota</taxon>
        <taxon>Metazoa</taxon>
        <taxon>Spiralia</taxon>
        <taxon>Lophotrochozoa</taxon>
        <taxon>Mollusca</taxon>
        <taxon>Bivalvia</taxon>
        <taxon>Autobranchia</taxon>
        <taxon>Heteroconchia</taxon>
        <taxon>Euheterodonta</taxon>
        <taxon>Imparidentia</taxon>
        <taxon>Neoheterodontei</taxon>
        <taxon>Myida</taxon>
        <taxon>Dreissenoidea</taxon>
        <taxon>Dreissenidae</taxon>
        <taxon>Dreissena</taxon>
    </lineage>
</organism>
<reference evidence="11" key="2">
    <citation type="submission" date="2020-11" db="EMBL/GenBank/DDBJ databases">
        <authorList>
            <person name="McCartney M.A."/>
            <person name="Auch B."/>
            <person name="Kono T."/>
            <person name="Mallez S."/>
            <person name="Becker A."/>
            <person name="Gohl D.M."/>
            <person name="Silverstein K.A.T."/>
            <person name="Koren S."/>
            <person name="Bechman K.B."/>
            <person name="Herman A."/>
            <person name="Abrahante J.E."/>
            <person name="Garbe J."/>
        </authorList>
    </citation>
    <scope>NUCLEOTIDE SEQUENCE</scope>
    <source>
        <strain evidence="11">Duluth1</strain>
        <tissue evidence="11">Whole animal</tissue>
    </source>
</reference>
<dbReference type="Gene3D" id="1.10.533.10">
    <property type="entry name" value="Death Domain, Fas"/>
    <property type="match status" value="1"/>
</dbReference>
<dbReference type="Pfam" id="PF08477">
    <property type="entry name" value="Roc"/>
    <property type="match status" value="1"/>
</dbReference>
<keyword evidence="6" id="KW-0067">ATP-binding</keyword>
<keyword evidence="3" id="KW-0677">Repeat</keyword>
<dbReference type="InterPro" id="IPR036388">
    <property type="entry name" value="WH-like_DNA-bd_sf"/>
</dbReference>
<keyword evidence="5" id="KW-0418">Kinase</keyword>
<dbReference type="CDD" id="cd00882">
    <property type="entry name" value="Ras_like_GTPase"/>
    <property type="match status" value="1"/>
</dbReference>
<dbReference type="PROSITE" id="PS51424">
    <property type="entry name" value="ROC"/>
    <property type="match status" value="1"/>
</dbReference>
<comment type="catalytic activity">
    <reaction evidence="7">
        <text>L-threonyl-[protein] + ATP = O-phospho-L-threonyl-[protein] + ADP + H(+)</text>
        <dbReference type="Rhea" id="RHEA:46608"/>
        <dbReference type="Rhea" id="RHEA-COMP:11060"/>
        <dbReference type="Rhea" id="RHEA-COMP:11605"/>
        <dbReference type="ChEBI" id="CHEBI:15378"/>
        <dbReference type="ChEBI" id="CHEBI:30013"/>
        <dbReference type="ChEBI" id="CHEBI:30616"/>
        <dbReference type="ChEBI" id="CHEBI:61977"/>
        <dbReference type="ChEBI" id="CHEBI:456216"/>
        <dbReference type="EC" id="2.7.11.1"/>
    </reaction>
</comment>
<name>A0A9D4LWA3_DREPO</name>
<dbReference type="CDD" id="cd01670">
    <property type="entry name" value="Death"/>
    <property type="match status" value="1"/>
</dbReference>
<dbReference type="Pfam" id="PF16095">
    <property type="entry name" value="COR-A"/>
    <property type="match status" value="1"/>
</dbReference>
<evidence type="ECO:0000313" key="12">
    <source>
        <dbReference type="Proteomes" id="UP000828390"/>
    </source>
</evidence>
<dbReference type="AlphaFoldDB" id="A0A9D4LWA3"/>
<dbReference type="OrthoDB" id="6116593at2759"/>
<keyword evidence="12" id="KW-1185">Reference proteome</keyword>
<feature type="domain" description="Roc" evidence="10">
    <location>
        <begin position="145"/>
        <end position="467"/>
    </location>
</feature>
<protein>
    <recommendedName>
        <fullName evidence="1">non-specific serine/threonine protein kinase</fullName>
        <ecNumber evidence="1">2.7.11.1</ecNumber>
    </recommendedName>
</protein>
<evidence type="ECO:0000313" key="11">
    <source>
        <dbReference type="EMBL" id="KAH3864026.1"/>
    </source>
</evidence>
<evidence type="ECO:0000256" key="1">
    <source>
        <dbReference type="ARBA" id="ARBA00012513"/>
    </source>
</evidence>
<dbReference type="GO" id="GO:0016301">
    <property type="term" value="F:kinase activity"/>
    <property type="evidence" value="ECO:0007669"/>
    <property type="project" value="UniProtKB-KW"/>
</dbReference>
<dbReference type="InterPro" id="IPR032171">
    <property type="entry name" value="COR-A"/>
</dbReference>
<dbReference type="GO" id="GO:0007165">
    <property type="term" value="P:signal transduction"/>
    <property type="evidence" value="ECO:0007669"/>
    <property type="project" value="InterPro"/>
</dbReference>
<evidence type="ECO:0000256" key="7">
    <source>
        <dbReference type="ARBA" id="ARBA00047899"/>
    </source>
</evidence>
<dbReference type="InterPro" id="IPR011029">
    <property type="entry name" value="DEATH-like_dom_sf"/>
</dbReference>
<keyword evidence="4" id="KW-0547">Nucleotide-binding</keyword>
<evidence type="ECO:0000256" key="2">
    <source>
        <dbReference type="ARBA" id="ARBA00022679"/>
    </source>
</evidence>
<dbReference type="EC" id="2.7.11.1" evidence="1"/>
<evidence type="ECO:0000256" key="8">
    <source>
        <dbReference type="ARBA" id="ARBA00048679"/>
    </source>
</evidence>
<dbReference type="EMBL" id="JAIWYP010000002">
    <property type="protein sequence ID" value="KAH3864026.1"/>
    <property type="molecule type" value="Genomic_DNA"/>
</dbReference>
<comment type="caution">
    <text evidence="11">The sequence shown here is derived from an EMBL/GenBank/DDBJ whole genome shotgun (WGS) entry which is preliminary data.</text>
</comment>
<dbReference type="GO" id="GO:0005524">
    <property type="term" value="F:ATP binding"/>
    <property type="evidence" value="ECO:0007669"/>
    <property type="project" value="UniProtKB-KW"/>
</dbReference>
<sequence>MGDQEEISTKGIDPEALEYAREVQSVAKEIADNENMAKQLKSILETIANESVREERDYLLLTGQTRDFVTSLGFTSPFSVSRTKAIINILLLMWNHTNVARYVMKSVYNVDIATTVDEMLEQFPSDLKQLDERSAEIFAKALKDGSEQVKNIRLMVVGMFGVGKTSLVNNLIKDLRDENIIPNSTEGIDLRRCQLMTNGDWHLDKEQKSAKYHSRFKTAFMDVMKPSNTDVHYELPDIQRVQDEEVHEKGEAVSEIPPDPLAAMAQNIQGRKNDDGIRDILQIVKEEPANKQDAPVNIPVPVETKTDTTVSVWDFAGQTLYYSTHQFFLNRRSIYLVLMDMTKDLNESVKEGERSGIWCGLDNDSTYLDVFKFWLNAIHMYSGYRSMTSEIHPTVILVGTRKDEMTGTDEKKEEQNDKYFDRALRSFEGSPILKHIYHIKFLVNNLSPADPVFDKIRRHIQTLAEKQDYWGERYPIRWIMMEQSLDKLRDTGKQVLDIKAIDDANQLNIPPLDKEELELFLEIQHRHGNILYFSTEQLKHTVVLAPQWIIEVFKRFITHLQGKDPKLTKHWRLYEESAILRPEVFKEIMDNSQKDIKENSEIVLNYMEYLDVLAKPLIREEADEANEHIDKNETVAFPQVNFKLLDFHIVPCRLKNPIPPISRFTSPENCEKTPVLCFAFVENFMPPSFFHRLVAVCISTWPIRKLGSNDQLYNGLAVFDIHKTECLTIWYKDHIIYARISCCRKNLTTDFNVELCHDVRLTLRTSLRKFVSQSLENPRTPIAFEEYIQCPEMEYVHNDGMFRLADFMYERELKCKAASCKQTHTVERKDAMSRWYKTTLDSLDNDDDLNTPVSESDLSKVAKQIGYEYWMLGIELGCSNQQMNKLRASHDLRKDRCTFVLQYMEDWMRREGEKATKQRLNRAIHAARLCLSKDDKITPVNF</sequence>
<dbReference type="InterPro" id="IPR000488">
    <property type="entry name" value="Death_dom"/>
</dbReference>
<dbReference type="SUPFAM" id="SSF47986">
    <property type="entry name" value="DEATH domain"/>
    <property type="match status" value="1"/>
</dbReference>
<dbReference type="Proteomes" id="UP000828390">
    <property type="component" value="Unassembled WGS sequence"/>
</dbReference>
<comment type="catalytic activity">
    <reaction evidence="8">
        <text>L-seryl-[protein] + ATP = O-phospho-L-seryl-[protein] + ADP + H(+)</text>
        <dbReference type="Rhea" id="RHEA:17989"/>
        <dbReference type="Rhea" id="RHEA-COMP:9863"/>
        <dbReference type="Rhea" id="RHEA-COMP:11604"/>
        <dbReference type="ChEBI" id="CHEBI:15378"/>
        <dbReference type="ChEBI" id="CHEBI:29999"/>
        <dbReference type="ChEBI" id="CHEBI:30616"/>
        <dbReference type="ChEBI" id="CHEBI:83421"/>
        <dbReference type="ChEBI" id="CHEBI:456216"/>
        <dbReference type="EC" id="2.7.11.1"/>
    </reaction>
</comment>
<evidence type="ECO:0000256" key="3">
    <source>
        <dbReference type="ARBA" id="ARBA00022737"/>
    </source>
</evidence>
<evidence type="ECO:0000256" key="6">
    <source>
        <dbReference type="ARBA" id="ARBA00022840"/>
    </source>
</evidence>
<dbReference type="Gene3D" id="1.10.10.10">
    <property type="entry name" value="Winged helix-like DNA-binding domain superfamily/Winged helix DNA-binding domain"/>
    <property type="match status" value="1"/>
</dbReference>
<evidence type="ECO:0000256" key="4">
    <source>
        <dbReference type="ARBA" id="ARBA00022741"/>
    </source>
</evidence>
<proteinExistence type="predicted"/>
<evidence type="ECO:0000259" key="10">
    <source>
        <dbReference type="PROSITE" id="PS51424"/>
    </source>
</evidence>
<dbReference type="Gene3D" id="3.40.50.300">
    <property type="entry name" value="P-loop containing nucleotide triphosphate hydrolases"/>
    <property type="match status" value="1"/>
</dbReference>
<dbReference type="PANTHER" id="PTHR47679">
    <property type="entry name" value="PROTEIN TORNADO 1"/>
    <property type="match status" value="1"/>
</dbReference>
<dbReference type="PANTHER" id="PTHR47679:SF2">
    <property type="entry name" value="C-TERMINAL OF ROC (COR) DOMAIN-CONTAINING PROTEIN"/>
    <property type="match status" value="1"/>
</dbReference>
<dbReference type="PROSITE" id="PS50017">
    <property type="entry name" value="DEATH_DOMAIN"/>
    <property type="match status" value="1"/>
</dbReference>